<dbReference type="InterPro" id="IPR011576">
    <property type="entry name" value="Pyridox_Oxase_N"/>
</dbReference>
<evidence type="ECO:0000256" key="1">
    <source>
        <dbReference type="ARBA" id="ARBA00023002"/>
    </source>
</evidence>
<dbReference type="GO" id="GO:0016627">
    <property type="term" value="F:oxidoreductase activity, acting on the CH-CH group of donors"/>
    <property type="evidence" value="ECO:0007669"/>
    <property type="project" value="TreeGrafter"/>
</dbReference>
<dbReference type="AlphaFoldDB" id="A0A919R458"/>
<feature type="compositionally biased region" description="Low complexity" evidence="2">
    <location>
        <begin position="1"/>
        <end position="24"/>
    </location>
</feature>
<dbReference type="RefSeq" id="WP_239137634.1">
    <property type="nucleotide sequence ID" value="NZ_BOOU01000058.1"/>
</dbReference>
<dbReference type="SUPFAM" id="SSF50475">
    <property type="entry name" value="FMN-binding split barrel"/>
    <property type="match status" value="1"/>
</dbReference>
<gene>
    <name evidence="4" type="ORF">Sru01_43410</name>
</gene>
<name>A0A919R458_9ACTN</name>
<feature type="domain" description="Pyridoxamine 5'-phosphate oxidase N-terminal" evidence="3">
    <location>
        <begin position="75"/>
        <end position="161"/>
    </location>
</feature>
<dbReference type="Proteomes" id="UP000655287">
    <property type="component" value="Unassembled WGS sequence"/>
</dbReference>
<dbReference type="Gene3D" id="2.30.110.10">
    <property type="entry name" value="Electron Transport, Fmn-binding Protein, Chain A"/>
    <property type="match status" value="1"/>
</dbReference>
<dbReference type="GO" id="GO:0070967">
    <property type="term" value="F:coenzyme F420 binding"/>
    <property type="evidence" value="ECO:0007669"/>
    <property type="project" value="TreeGrafter"/>
</dbReference>
<keyword evidence="1" id="KW-0560">Oxidoreductase</keyword>
<comment type="caution">
    <text evidence="4">The sequence shown here is derived from an EMBL/GenBank/DDBJ whole genome shotgun (WGS) entry which is preliminary data.</text>
</comment>
<evidence type="ECO:0000256" key="2">
    <source>
        <dbReference type="SAM" id="MobiDB-lite"/>
    </source>
</evidence>
<dbReference type="PANTHER" id="PTHR35176:SF6">
    <property type="entry name" value="HEME OXYGENASE HI_0854-RELATED"/>
    <property type="match status" value="1"/>
</dbReference>
<evidence type="ECO:0000313" key="4">
    <source>
        <dbReference type="EMBL" id="GII79359.1"/>
    </source>
</evidence>
<dbReference type="InterPro" id="IPR024031">
    <property type="entry name" value="MSMEG_5819/OxyR"/>
</dbReference>
<evidence type="ECO:0000313" key="5">
    <source>
        <dbReference type="Proteomes" id="UP000655287"/>
    </source>
</evidence>
<protein>
    <recommendedName>
        <fullName evidence="3">Pyridoxamine 5'-phosphate oxidase N-terminal domain-containing protein</fullName>
    </recommendedName>
</protein>
<organism evidence="4 5">
    <name type="scientific">Sphaerisporangium rufum</name>
    <dbReference type="NCBI Taxonomy" id="1381558"/>
    <lineage>
        <taxon>Bacteria</taxon>
        <taxon>Bacillati</taxon>
        <taxon>Actinomycetota</taxon>
        <taxon>Actinomycetes</taxon>
        <taxon>Streptosporangiales</taxon>
        <taxon>Streptosporangiaceae</taxon>
        <taxon>Sphaerisporangium</taxon>
    </lineage>
</organism>
<dbReference type="EMBL" id="BOOU01000058">
    <property type="protein sequence ID" value="GII79359.1"/>
    <property type="molecule type" value="Genomic_DNA"/>
</dbReference>
<sequence length="200" mass="20381">MTGHRPPAAARPAGTPAATGRAAPDVSPAAGPDETPAATGRAAPDVRAPTTREPAGSGRTVPGVPALTAGEIAYLGARRLGRLATVAPDGAPQVNPVSCYYNPATGTIDIGGHAMAASRKFRNVRANPRVAVVVDDMPGGMETIRCLEIRGTAEAIEAPDDSAARAPGAIIRIRPRRVISWGIDPPHLACGARDVRPGEG</sequence>
<reference evidence="4" key="1">
    <citation type="submission" date="2021-01" db="EMBL/GenBank/DDBJ databases">
        <title>Whole genome shotgun sequence of Sphaerisporangium rufum NBRC 109079.</title>
        <authorList>
            <person name="Komaki H."/>
            <person name="Tamura T."/>
        </authorList>
    </citation>
    <scope>NUCLEOTIDE SEQUENCE</scope>
    <source>
        <strain evidence="4">NBRC 109079</strain>
    </source>
</reference>
<dbReference type="InterPro" id="IPR012349">
    <property type="entry name" value="Split_barrel_FMN-bd"/>
</dbReference>
<evidence type="ECO:0000259" key="3">
    <source>
        <dbReference type="Pfam" id="PF01243"/>
    </source>
</evidence>
<keyword evidence="5" id="KW-1185">Reference proteome</keyword>
<feature type="region of interest" description="Disordered" evidence="2">
    <location>
        <begin position="1"/>
        <end position="63"/>
    </location>
</feature>
<accession>A0A919R458</accession>
<dbReference type="InterPro" id="IPR052019">
    <property type="entry name" value="F420H2_bilvrd_red/Heme_oxyg"/>
</dbReference>
<dbReference type="PANTHER" id="PTHR35176">
    <property type="entry name" value="HEME OXYGENASE HI_0854-RELATED"/>
    <property type="match status" value="1"/>
</dbReference>
<dbReference type="NCBIfam" id="TIGR04023">
    <property type="entry name" value="PPOX_MSMEG_5819"/>
    <property type="match status" value="1"/>
</dbReference>
<proteinExistence type="predicted"/>
<dbReference type="Pfam" id="PF01243">
    <property type="entry name" value="PNPOx_N"/>
    <property type="match status" value="1"/>
</dbReference>
<dbReference type="GO" id="GO:0005829">
    <property type="term" value="C:cytosol"/>
    <property type="evidence" value="ECO:0007669"/>
    <property type="project" value="TreeGrafter"/>
</dbReference>